<comment type="caution">
    <text evidence="2">The sequence shown here is derived from an EMBL/GenBank/DDBJ whole genome shotgun (WGS) entry which is preliminary data.</text>
</comment>
<proteinExistence type="predicted"/>
<evidence type="ECO:0000313" key="2">
    <source>
        <dbReference type="EMBL" id="MED6185075.1"/>
    </source>
</evidence>
<feature type="compositionally biased region" description="Pro residues" evidence="1">
    <location>
        <begin position="185"/>
        <end position="194"/>
    </location>
</feature>
<protein>
    <submittedName>
        <fullName evidence="2">Uncharacterized protein</fullName>
    </submittedName>
</protein>
<evidence type="ECO:0000313" key="3">
    <source>
        <dbReference type="Proteomes" id="UP001341840"/>
    </source>
</evidence>
<gene>
    <name evidence="2" type="ORF">PIB30_053533</name>
</gene>
<sequence length="209" mass="22901">MTIPNVGEAWKKRRKSYVDNLYCCALDTVNWFHRLLGCAYGCRGAESSLVDTEFSANFKQATQQAQEEGDEIAATVDPNLVWRQTLSEPYKNRVYGAGGFFASSLRTSGYGDSSASATGTHTGPVAPEIDGVWSLKKTLAKRDARAEEHLRRMEEMQQQMAAFYNPLHPGTSGTVGGSGSSSTLPFPPRPPPYQPDHSPADDDDNYEDA</sequence>
<feature type="region of interest" description="Disordered" evidence="1">
    <location>
        <begin position="165"/>
        <end position="209"/>
    </location>
</feature>
<reference evidence="2 3" key="1">
    <citation type="journal article" date="2023" name="Plants (Basel)">
        <title>Bridging the Gap: Combining Genomics and Transcriptomics Approaches to Understand Stylosanthes scabra, an Orphan Legume from the Brazilian Caatinga.</title>
        <authorList>
            <person name="Ferreira-Neto J.R.C."/>
            <person name="da Silva M.D."/>
            <person name="Binneck E."/>
            <person name="de Melo N.F."/>
            <person name="da Silva R.H."/>
            <person name="de Melo A.L.T.M."/>
            <person name="Pandolfi V."/>
            <person name="Bustamante F.O."/>
            <person name="Brasileiro-Vidal A.C."/>
            <person name="Benko-Iseppon A.M."/>
        </authorList>
    </citation>
    <scope>NUCLEOTIDE SEQUENCE [LARGE SCALE GENOMIC DNA]</scope>
    <source>
        <tissue evidence="2">Leaves</tissue>
    </source>
</reference>
<accession>A0ABU6WKI6</accession>
<keyword evidence="3" id="KW-1185">Reference proteome</keyword>
<dbReference type="EMBL" id="JASCZI010181641">
    <property type="protein sequence ID" value="MED6185075.1"/>
    <property type="molecule type" value="Genomic_DNA"/>
</dbReference>
<evidence type="ECO:0000256" key="1">
    <source>
        <dbReference type="SAM" id="MobiDB-lite"/>
    </source>
</evidence>
<organism evidence="2 3">
    <name type="scientific">Stylosanthes scabra</name>
    <dbReference type="NCBI Taxonomy" id="79078"/>
    <lineage>
        <taxon>Eukaryota</taxon>
        <taxon>Viridiplantae</taxon>
        <taxon>Streptophyta</taxon>
        <taxon>Embryophyta</taxon>
        <taxon>Tracheophyta</taxon>
        <taxon>Spermatophyta</taxon>
        <taxon>Magnoliopsida</taxon>
        <taxon>eudicotyledons</taxon>
        <taxon>Gunneridae</taxon>
        <taxon>Pentapetalae</taxon>
        <taxon>rosids</taxon>
        <taxon>fabids</taxon>
        <taxon>Fabales</taxon>
        <taxon>Fabaceae</taxon>
        <taxon>Papilionoideae</taxon>
        <taxon>50 kb inversion clade</taxon>
        <taxon>dalbergioids sensu lato</taxon>
        <taxon>Dalbergieae</taxon>
        <taxon>Pterocarpus clade</taxon>
        <taxon>Stylosanthes</taxon>
    </lineage>
</organism>
<name>A0ABU6WKI6_9FABA</name>
<dbReference type="Proteomes" id="UP001341840">
    <property type="component" value="Unassembled WGS sequence"/>
</dbReference>